<dbReference type="InterPro" id="IPR011993">
    <property type="entry name" value="PH-like_dom_sf"/>
</dbReference>
<protein>
    <recommendedName>
        <fullName evidence="5">PH domain-containing protein</fullName>
    </recommendedName>
</protein>
<dbReference type="CDD" id="cd13287">
    <property type="entry name" value="PH_ORP3_ORP6_ORP7"/>
    <property type="match status" value="1"/>
</dbReference>
<dbReference type="GO" id="GO:0005886">
    <property type="term" value="C:plasma membrane"/>
    <property type="evidence" value="ECO:0007669"/>
    <property type="project" value="TreeGrafter"/>
</dbReference>
<keyword evidence="4" id="KW-0446">Lipid-binding</keyword>
<dbReference type="Pfam" id="PF15409">
    <property type="entry name" value="PH_8"/>
    <property type="match status" value="1"/>
</dbReference>
<dbReference type="GO" id="GO:0006869">
    <property type="term" value="P:lipid transport"/>
    <property type="evidence" value="ECO:0007669"/>
    <property type="project" value="UniProtKB-KW"/>
</dbReference>
<evidence type="ECO:0000256" key="2">
    <source>
        <dbReference type="ARBA" id="ARBA00022448"/>
    </source>
</evidence>
<dbReference type="STRING" id="56216.A0A1A6H1R6"/>
<dbReference type="GO" id="GO:0015485">
    <property type="term" value="F:cholesterol binding"/>
    <property type="evidence" value="ECO:0007669"/>
    <property type="project" value="TreeGrafter"/>
</dbReference>
<dbReference type="FunFam" id="2.30.29.30:FF:000011">
    <property type="entry name" value="Oxysterol-binding protein"/>
    <property type="match status" value="1"/>
</dbReference>
<dbReference type="InterPro" id="IPR000648">
    <property type="entry name" value="Oxysterol-bd"/>
</dbReference>
<evidence type="ECO:0000256" key="3">
    <source>
        <dbReference type="ARBA" id="ARBA00023055"/>
    </source>
</evidence>
<gene>
    <name evidence="6" type="ORF">A6R68_13861</name>
</gene>
<evidence type="ECO:0000313" key="7">
    <source>
        <dbReference type="Proteomes" id="UP000092124"/>
    </source>
</evidence>
<evidence type="ECO:0000313" key="6">
    <source>
        <dbReference type="EMBL" id="OBS71562.1"/>
    </source>
</evidence>
<reference evidence="6 7" key="1">
    <citation type="submission" date="2016-06" db="EMBL/GenBank/DDBJ databases">
        <title>The Draft Genome Sequence and Annotation of the Desert Woodrat Neotoma lepida.</title>
        <authorList>
            <person name="Campbell M."/>
            <person name="Oakeson K.F."/>
            <person name="Yandell M."/>
            <person name="Halpert J.R."/>
            <person name="Dearing D."/>
        </authorList>
    </citation>
    <scope>NUCLEOTIDE SEQUENCE [LARGE SCALE GENOMIC DNA]</scope>
    <source>
        <strain evidence="6">417</strain>
        <tissue evidence="6">Liver</tissue>
    </source>
</reference>
<dbReference type="PANTHER" id="PTHR10972">
    <property type="entry name" value="OXYSTEROL-BINDING PROTEIN-RELATED"/>
    <property type="match status" value="1"/>
</dbReference>
<comment type="similarity">
    <text evidence="1">Belongs to the OSBP family.</text>
</comment>
<dbReference type="OrthoDB" id="1854502at2759"/>
<evidence type="ECO:0000256" key="4">
    <source>
        <dbReference type="ARBA" id="ARBA00023121"/>
    </source>
</evidence>
<evidence type="ECO:0000256" key="1">
    <source>
        <dbReference type="ARBA" id="ARBA00008842"/>
    </source>
</evidence>
<sequence>MTYTQEPPVQKGFLLKKRKWPLKGWHKRFFYLDKGILKYAKSQTDIEREKLHGCIDVGLSVMSVKKSSKCIDLDTEEHIYHLKVKSDEVFDEWVSKLRHHRMYRQNEIAMFPRDVSHFFAGSTVTDSAPGMFDSISNLAHCHTYLLEMSQLLQSMDVLHRTYSAPAINAIQVGLPALPFTFCLLLPLLCPTFD</sequence>
<dbReference type="Proteomes" id="UP000092124">
    <property type="component" value="Unassembled WGS sequence"/>
</dbReference>
<keyword evidence="3" id="KW-0445">Lipid transport</keyword>
<dbReference type="SMART" id="SM00233">
    <property type="entry name" value="PH"/>
    <property type="match status" value="1"/>
</dbReference>
<keyword evidence="7" id="KW-1185">Reference proteome</keyword>
<keyword evidence="2" id="KW-0813">Transport</keyword>
<dbReference type="InterPro" id="IPR041680">
    <property type="entry name" value="PH_8"/>
</dbReference>
<name>A0A1A6H1R6_NEOLE</name>
<evidence type="ECO:0000259" key="5">
    <source>
        <dbReference type="PROSITE" id="PS50003"/>
    </source>
</evidence>
<dbReference type="InterPro" id="IPR001849">
    <property type="entry name" value="PH_domain"/>
</dbReference>
<dbReference type="PANTHER" id="PTHR10972:SF15">
    <property type="entry name" value="OXYSTEROL-BINDING PROTEIN-RELATED PROTEIN 3"/>
    <property type="match status" value="1"/>
</dbReference>
<proteinExistence type="inferred from homology"/>
<feature type="domain" description="PH" evidence="5">
    <location>
        <begin position="7"/>
        <end position="102"/>
    </location>
</feature>
<dbReference type="EMBL" id="LZPO01056350">
    <property type="protein sequence ID" value="OBS71562.1"/>
    <property type="molecule type" value="Genomic_DNA"/>
</dbReference>
<organism evidence="6 7">
    <name type="scientific">Neotoma lepida</name>
    <name type="common">Desert woodrat</name>
    <dbReference type="NCBI Taxonomy" id="56216"/>
    <lineage>
        <taxon>Eukaryota</taxon>
        <taxon>Metazoa</taxon>
        <taxon>Chordata</taxon>
        <taxon>Craniata</taxon>
        <taxon>Vertebrata</taxon>
        <taxon>Euteleostomi</taxon>
        <taxon>Mammalia</taxon>
        <taxon>Eutheria</taxon>
        <taxon>Euarchontoglires</taxon>
        <taxon>Glires</taxon>
        <taxon>Rodentia</taxon>
        <taxon>Myomorpha</taxon>
        <taxon>Muroidea</taxon>
        <taxon>Cricetidae</taxon>
        <taxon>Neotominae</taxon>
        <taxon>Neotoma</taxon>
    </lineage>
</organism>
<dbReference type="SUPFAM" id="SSF50729">
    <property type="entry name" value="PH domain-like"/>
    <property type="match status" value="1"/>
</dbReference>
<dbReference type="Gene3D" id="2.30.29.30">
    <property type="entry name" value="Pleckstrin-homology domain (PH domain)/Phosphotyrosine-binding domain (PTB)"/>
    <property type="match status" value="1"/>
</dbReference>
<dbReference type="AlphaFoldDB" id="A0A1A6H1R6"/>
<dbReference type="GO" id="GO:0097038">
    <property type="term" value="C:perinuclear endoplasmic reticulum"/>
    <property type="evidence" value="ECO:0007669"/>
    <property type="project" value="TreeGrafter"/>
</dbReference>
<dbReference type="GO" id="GO:0031965">
    <property type="term" value="C:nuclear membrane"/>
    <property type="evidence" value="ECO:0007669"/>
    <property type="project" value="TreeGrafter"/>
</dbReference>
<dbReference type="GO" id="GO:0005829">
    <property type="term" value="C:cytosol"/>
    <property type="evidence" value="ECO:0007669"/>
    <property type="project" value="TreeGrafter"/>
</dbReference>
<dbReference type="PROSITE" id="PS50003">
    <property type="entry name" value="PH_DOMAIN"/>
    <property type="match status" value="1"/>
</dbReference>
<accession>A0A1A6H1R6</accession>
<comment type="caution">
    <text evidence="6">The sequence shown here is derived from an EMBL/GenBank/DDBJ whole genome shotgun (WGS) entry which is preliminary data.</text>
</comment>